<dbReference type="Proteomes" id="UP000886865">
    <property type="component" value="Unassembled WGS sequence"/>
</dbReference>
<organism evidence="3 4">
    <name type="scientific">Candidatus Galligastranaerophilus intestinavium</name>
    <dbReference type="NCBI Taxonomy" id="2840836"/>
    <lineage>
        <taxon>Bacteria</taxon>
        <taxon>Candidatus Galligastranaerophilus</taxon>
    </lineage>
</organism>
<name>A0A9D1JXT2_9BACT</name>
<keyword evidence="1" id="KW-0175">Coiled coil</keyword>
<keyword evidence="2" id="KW-0732">Signal</keyword>
<dbReference type="AlphaFoldDB" id="A0A9D1JXT2"/>
<dbReference type="EMBL" id="DVJQ01000061">
    <property type="protein sequence ID" value="HIS74799.1"/>
    <property type="molecule type" value="Genomic_DNA"/>
</dbReference>
<evidence type="ECO:0000313" key="3">
    <source>
        <dbReference type="EMBL" id="HIS74799.1"/>
    </source>
</evidence>
<proteinExistence type="predicted"/>
<evidence type="ECO:0000313" key="4">
    <source>
        <dbReference type="Proteomes" id="UP000886865"/>
    </source>
</evidence>
<dbReference type="GO" id="GO:0051082">
    <property type="term" value="F:unfolded protein binding"/>
    <property type="evidence" value="ECO:0007669"/>
    <property type="project" value="InterPro"/>
</dbReference>
<dbReference type="InterPro" id="IPR005632">
    <property type="entry name" value="Chaperone_Skp"/>
</dbReference>
<protein>
    <submittedName>
        <fullName evidence="3">OmpH family outer membrane protein</fullName>
    </submittedName>
</protein>
<dbReference type="SMART" id="SM00935">
    <property type="entry name" value="OmpH"/>
    <property type="match status" value="1"/>
</dbReference>
<feature type="chain" id="PRO_5038931247" evidence="2">
    <location>
        <begin position="21"/>
        <end position="143"/>
    </location>
</feature>
<accession>A0A9D1JXT2</accession>
<feature type="signal peptide" evidence="2">
    <location>
        <begin position="1"/>
        <end position="20"/>
    </location>
</feature>
<comment type="caution">
    <text evidence="3">The sequence shown here is derived from an EMBL/GenBank/DDBJ whole genome shotgun (WGS) entry which is preliminary data.</text>
</comment>
<evidence type="ECO:0000256" key="2">
    <source>
        <dbReference type="SAM" id="SignalP"/>
    </source>
</evidence>
<sequence length="143" mass="15602">MKKAILSILCFTCVTLASNAAGVGYINYDTVSTNYSLAKKYTNDLNNKVNAIRNYTNQKDKEVGNAKTAAQKAAIKKTALAEIEKKQKDYLATRKKYEADLNKKIGAAAETVRVQKKLDVILNKDNVVAGGVDVTAAVMQILK</sequence>
<dbReference type="InterPro" id="IPR024930">
    <property type="entry name" value="Skp_dom_sf"/>
</dbReference>
<dbReference type="Pfam" id="PF03938">
    <property type="entry name" value="OmpH"/>
    <property type="match status" value="1"/>
</dbReference>
<evidence type="ECO:0000256" key="1">
    <source>
        <dbReference type="SAM" id="Coils"/>
    </source>
</evidence>
<feature type="coiled-coil region" evidence="1">
    <location>
        <begin position="38"/>
        <end position="100"/>
    </location>
</feature>
<dbReference type="Gene3D" id="3.30.910.20">
    <property type="entry name" value="Skp domain"/>
    <property type="match status" value="1"/>
</dbReference>
<dbReference type="SUPFAM" id="SSF111384">
    <property type="entry name" value="OmpH-like"/>
    <property type="match status" value="1"/>
</dbReference>
<reference evidence="3" key="2">
    <citation type="journal article" date="2021" name="PeerJ">
        <title>Extensive microbial diversity within the chicken gut microbiome revealed by metagenomics and culture.</title>
        <authorList>
            <person name="Gilroy R."/>
            <person name="Ravi A."/>
            <person name="Getino M."/>
            <person name="Pursley I."/>
            <person name="Horton D.L."/>
            <person name="Alikhan N.F."/>
            <person name="Baker D."/>
            <person name="Gharbi K."/>
            <person name="Hall N."/>
            <person name="Watson M."/>
            <person name="Adriaenssens E.M."/>
            <person name="Foster-Nyarko E."/>
            <person name="Jarju S."/>
            <person name="Secka A."/>
            <person name="Antonio M."/>
            <person name="Oren A."/>
            <person name="Chaudhuri R.R."/>
            <person name="La Ragione R."/>
            <person name="Hildebrand F."/>
            <person name="Pallen M.J."/>
        </authorList>
    </citation>
    <scope>NUCLEOTIDE SEQUENCE</scope>
    <source>
        <strain evidence="3">CHK152-2871</strain>
    </source>
</reference>
<reference evidence="3" key="1">
    <citation type="submission" date="2020-10" db="EMBL/GenBank/DDBJ databases">
        <authorList>
            <person name="Gilroy R."/>
        </authorList>
    </citation>
    <scope>NUCLEOTIDE SEQUENCE</scope>
    <source>
        <strain evidence="3">CHK152-2871</strain>
    </source>
</reference>
<gene>
    <name evidence="3" type="ORF">IAA86_07245</name>
</gene>